<protein>
    <submittedName>
        <fullName evidence="1">Uncharacterized protein</fullName>
    </submittedName>
</protein>
<sequence>MRFSDAEIIDTINTIVAQLIVEFKLNKAQQPETSPLISASHEVPLFALCAGD</sequence>
<gene>
    <name evidence="1" type="ORF">HHE01_16730</name>
</gene>
<accession>A0A0K2Y782</accession>
<evidence type="ECO:0000313" key="2">
    <source>
        <dbReference type="Proteomes" id="UP000046090"/>
    </source>
</evidence>
<keyword evidence="2" id="KW-1185">Reference proteome</keyword>
<dbReference type="AlphaFoldDB" id="A0A0K2Y782"/>
<proteinExistence type="predicted"/>
<name>A0A0K2Y782_HELHE</name>
<reference evidence="2" key="1">
    <citation type="submission" date="2014-12" db="EMBL/GenBank/DDBJ databases">
        <authorList>
            <person name="Smet A."/>
        </authorList>
    </citation>
    <scope>NUCLEOTIDE SEQUENCE [LARGE SCALE GENOMIC DNA]</scope>
</reference>
<dbReference type="EMBL" id="CDMK01000001">
    <property type="protein sequence ID" value="CRI33987.1"/>
    <property type="molecule type" value="Genomic_DNA"/>
</dbReference>
<organism evidence="1 2">
    <name type="scientific">Helicobacter heilmannii</name>
    <dbReference type="NCBI Taxonomy" id="35817"/>
    <lineage>
        <taxon>Bacteria</taxon>
        <taxon>Pseudomonadati</taxon>
        <taxon>Campylobacterota</taxon>
        <taxon>Epsilonproteobacteria</taxon>
        <taxon>Campylobacterales</taxon>
        <taxon>Helicobacteraceae</taxon>
        <taxon>Helicobacter</taxon>
    </lineage>
</organism>
<evidence type="ECO:0000313" key="1">
    <source>
        <dbReference type="EMBL" id="CRI33987.1"/>
    </source>
</evidence>
<dbReference type="Proteomes" id="UP000046090">
    <property type="component" value="Unassembled WGS sequence"/>
</dbReference>